<gene>
    <name evidence="2" type="ORF">ARMSODRAFT_757835</name>
</gene>
<proteinExistence type="predicted"/>
<evidence type="ECO:0000256" key="1">
    <source>
        <dbReference type="SAM" id="MobiDB-lite"/>
    </source>
</evidence>
<evidence type="ECO:0000313" key="2">
    <source>
        <dbReference type="EMBL" id="PBK72427.1"/>
    </source>
</evidence>
<name>A0A2H3C6J7_9AGAR</name>
<sequence length="178" mass="19394">MSSKAQSGLRTFKRDFSSSSVMPQSSQEIEWPSSQPAAPLTGAQQRLKDIQDALSGKSVSSEKKISKEPLASSKTWNKRPSDPPTTDLKPAPQKRKLPDSWSAAPEPKVQRSSSSATKHSGIKEAYVLSSTKDKKRKVASVFLSQEQTRILQLVQDGESVFYTGSAGACLSAYMVLFV</sequence>
<accession>A0A2H3C6J7</accession>
<dbReference type="AlphaFoldDB" id="A0A2H3C6J7"/>
<dbReference type="STRING" id="1076256.A0A2H3C6J7"/>
<protein>
    <submittedName>
        <fullName evidence="2">Uncharacterized protein</fullName>
    </submittedName>
</protein>
<dbReference type="Proteomes" id="UP000218334">
    <property type="component" value="Unassembled WGS sequence"/>
</dbReference>
<feature type="region of interest" description="Disordered" evidence="1">
    <location>
        <begin position="1"/>
        <end position="134"/>
    </location>
</feature>
<feature type="compositionally biased region" description="Low complexity" evidence="1">
    <location>
        <begin position="17"/>
        <end position="26"/>
    </location>
</feature>
<keyword evidence="3" id="KW-1185">Reference proteome</keyword>
<organism evidence="2 3">
    <name type="scientific">Armillaria solidipes</name>
    <dbReference type="NCBI Taxonomy" id="1076256"/>
    <lineage>
        <taxon>Eukaryota</taxon>
        <taxon>Fungi</taxon>
        <taxon>Dikarya</taxon>
        <taxon>Basidiomycota</taxon>
        <taxon>Agaricomycotina</taxon>
        <taxon>Agaricomycetes</taxon>
        <taxon>Agaricomycetidae</taxon>
        <taxon>Agaricales</taxon>
        <taxon>Marasmiineae</taxon>
        <taxon>Physalacriaceae</taxon>
        <taxon>Armillaria</taxon>
    </lineage>
</organism>
<evidence type="ECO:0000313" key="3">
    <source>
        <dbReference type="Proteomes" id="UP000218334"/>
    </source>
</evidence>
<reference evidence="3" key="1">
    <citation type="journal article" date="2017" name="Nat. Ecol. Evol.">
        <title>Genome expansion and lineage-specific genetic innovations in the forest pathogenic fungi Armillaria.</title>
        <authorList>
            <person name="Sipos G."/>
            <person name="Prasanna A.N."/>
            <person name="Walter M.C."/>
            <person name="O'Connor E."/>
            <person name="Balint B."/>
            <person name="Krizsan K."/>
            <person name="Kiss B."/>
            <person name="Hess J."/>
            <person name="Varga T."/>
            <person name="Slot J."/>
            <person name="Riley R."/>
            <person name="Boka B."/>
            <person name="Rigling D."/>
            <person name="Barry K."/>
            <person name="Lee J."/>
            <person name="Mihaltcheva S."/>
            <person name="LaButti K."/>
            <person name="Lipzen A."/>
            <person name="Waldron R."/>
            <person name="Moloney N.M."/>
            <person name="Sperisen C."/>
            <person name="Kredics L."/>
            <person name="Vagvoelgyi C."/>
            <person name="Patrignani A."/>
            <person name="Fitzpatrick D."/>
            <person name="Nagy I."/>
            <person name="Doyle S."/>
            <person name="Anderson J.B."/>
            <person name="Grigoriev I.V."/>
            <person name="Gueldener U."/>
            <person name="Muensterkoetter M."/>
            <person name="Nagy L.G."/>
        </authorList>
    </citation>
    <scope>NUCLEOTIDE SEQUENCE [LARGE SCALE GENOMIC DNA]</scope>
    <source>
        <strain evidence="3">28-4</strain>
    </source>
</reference>
<dbReference type="EMBL" id="KZ293422">
    <property type="protein sequence ID" value="PBK72427.1"/>
    <property type="molecule type" value="Genomic_DNA"/>
</dbReference>